<reference evidence="2" key="1">
    <citation type="submission" date="2023-03" db="EMBL/GenBank/DDBJ databases">
        <title>Andean soil-derived lignocellulolytic bacterial consortium as a source of novel taxa and putative plastic-active enzymes.</title>
        <authorList>
            <person name="Diaz-Garcia L."/>
            <person name="Chuvochina M."/>
            <person name="Feuerriegel G."/>
            <person name="Bunk B."/>
            <person name="Sproer C."/>
            <person name="Streit W.R."/>
            <person name="Rodriguez L.M."/>
            <person name="Overmann J."/>
            <person name="Jimenez D.J."/>
        </authorList>
    </citation>
    <scope>NUCLEOTIDE SEQUENCE</scope>
    <source>
        <strain evidence="2">MAG 4196</strain>
    </source>
</reference>
<name>A0AAJ5VST3_9HYPH</name>
<dbReference type="InterPro" id="IPR001173">
    <property type="entry name" value="Glyco_trans_2-like"/>
</dbReference>
<dbReference type="Proteomes" id="UP001217476">
    <property type="component" value="Chromosome"/>
</dbReference>
<evidence type="ECO:0000259" key="1">
    <source>
        <dbReference type="Pfam" id="PF00535"/>
    </source>
</evidence>
<dbReference type="AlphaFoldDB" id="A0AAJ5VST3"/>
<evidence type="ECO:0000313" key="2">
    <source>
        <dbReference type="EMBL" id="WEK03642.1"/>
    </source>
</evidence>
<accession>A0AAJ5VST3</accession>
<dbReference type="PANTHER" id="PTHR43179:SF7">
    <property type="entry name" value="RHAMNOSYLTRANSFERASE WBBL"/>
    <property type="match status" value="1"/>
</dbReference>
<dbReference type="Gene3D" id="3.90.550.10">
    <property type="entry name" value="Spore Coat Polysaccharide Biosynthesis Protein SpsA, Chain A"/>
    <property type="match status" value="1"/>
</dbReference>
<dbReference type="PANTHER" id="PTHR43179">
    <property type="entry name" value="RHAMNOSYLTRANSFERASE WBBL"/>
    <property type="match status" value="1"/>
</dbReference>
<dbReference type="SUPFAM" id="SSF53448">
    <property type="entry name" value="Nucleotide-diphospho-sugar transferases"/>
    <property type="match status" value="1"/>
</dbReference>
<dbReference type="Pfam" id="PF00535">
    <property type="entry name" value="Glycos_transf_2"/>
    <property type="match status" value="1"/>
</dbReference>
<proteinExistence type="predicted"/>
<dbReference type="EMBL" id="CP119312">
    <property type="protein sequence ID" value="WEK03642.1"/>
    <property type="molecule type" value="Genomic_DNA"/>
</dbReference>
<protein>
    <submittedName>
        <fullName evidence="2">Glycosyltransferase family 2 protein</fullName>
    </submittedName>
</protein>
<sequence>MAFPDPCFVSLSARVVLAVWSPAVPIEGQSTLTGSFGEVITPLSGLRVPQTDGGTRLVFALRRTDEDTTFMLAAGGLGSTPVAYSRETAKPISDTIFDGLTPAGRMSLANALVSAWPNLFHLQRDKGFIATLRRLLPAPEGDAARVVPLLGAGRALVFETQVPRQFGPVKSGYIVDGDAIIPLKLKSLAATPTGDRANTRRFFVDTPEAGEGLLVLRGTKGMLLRRWSSAAAPSAEAWWRKQGHREPGLREECIALLNAHSPAARAASVEFQLRCPLKPAAVNGGPMLPGAQIELALAGKSGMLFSGWYRDPSDFIEGFDVLGPNDTPISLDAVTVTFPGQIANAEGKPTAATGLLGFVPAVTGPLLQPRFLMRLKSGVRHLLTPAVQQLDWPAARAAALRSVLPQALNDHIISTCLAPIITEFQDAAKATVGAAEIRQFGAPVDDPLVSIIIPLYKVLEFLPFQIAAFASDPQIAYRCEVIFVLDSPEQAAVVEHMLTGLHLVYGMPMTLAVMPRNGGYAIANNRGAAHARGAALVLLNSDVIPTENGWVGELIRRLNDPSIGAVGPKLLFEDDSIQHAGLYFHRDHRGRWLNHHYYKGMPRHYRPAGEERLVPGVTGACVVTRRDIFEKVGGFTEDYVIGDYEDSDLCLKIRAAGFEIAYVPSAELYHLERRSISSSSDYMQGVASQYNSWLHEQRWSDAMAELMAEAVTPAAQPRRVA</sequence>
<gene>
    <name evidence="2" type="ORF">P0Y65_15800</name>
</gene>
<organism evidence="2 3">
    <name type="scientific">Candidatus Devosia phytovorans</name>
    <dbReference type="NCBI Taxonomy" id="3121372"/>
    <lineage>
        <taxon>Bacteria</taxon>
        <taxon>Pseudomonadati</taxon>
        <taxon>Pseudomonadota</taxon>
        <taxon>Alphaproteobacteria</taxon>
        <taxon>Hyphomicrobiales</taxon>
        <taxon>Devosiaceae</taxon>
        <taxon>Devosia</taxon>
    </lineage>
</organism>
<feature type="domain" description="Glycosyltransferase 2-like" evidence="1">
    <location>
        <begin position="450"/>
        <end position="632"/>
    </location>
</feature>
<dbReference type="InterPro" id="IPR029044">
    <property type="entry name" value="Nucleotide-diphossugar_trans"/>
</dbReference>
<evidence type="ECO:0000313" key="3">
    <source>
        <dbReference type="Proteomes" id="UP001217476"/>
    </source>
</evidence>